<dbReference type="RefSeq" id="WP_169419010.1">
    <property type="nucleotide sequence ID" value="NZ_JABBFX010000001.1"/>
</dbReference>
<sequence length="562" mass="64254">MSAFAVRALEIHSQYAWDYEWVARALRFMQQRGLNTLVLHRNDLVDLVVYPGQYFGAKREHYASIFERYQDIYQQLYRYTPTRRSGPYQRRAYLKRVLEMASRAGVQVWIENKELYFPEILLEFHPELVKDGHICACEPFWWEFTEVKYREFFEEFPEVAGIIVAPATGESKVSISSNRCTCALCRGTTKQDWFKRLAHAMHKPISAAGRQLVIRDFVFDAKTHAEIAAAMEQLPADIAFSLKNTPHDFYPTFPDNPRIGAVPGHQQWVEYDAMGQYYGWGIGVSAMEDDYRRRLAHAQERGVSGVVIRTDWESLDGHSAFQTLNAFNLYAFSALANDLQADGQRMARDWLQDRGWLAPAPDADGAVAWVHALLQPTWDVVRRTCYVNDCVFSDSSQLPVSVEHAFWLAEKKNSLKDWIAEKANALDTGEANLRQLLAEKDEALARVRVLQAQAAAGHPGLTADARRELCEAFDAFERYVQAFRVVAQAVLLARRRSVHGPQGEFDAVLRERMEDLLRLAGEFRAYAQETDLNHRIYTLLDPDRLLALHGDLVRQGQAGDKA</sequence>
<gene>
    <name evidence="2" type="ORF">HHL11_14230</name>
</gene>
<dbReference type="InterPro" id="IPR017853">
    <property type="entry name" value="GH"/>
</dbReference>
<keyword evidence="3" id="KW-1185">Reference proteome</keyword>
<dbReference type="Proteomes" id="UP000541185">
    <property type="component" value="Unassembled WGS sequence"/>
</dbReference>
<organism evidence="2 3">
    <name type="scientific">Ramlibacter agri</name>
    <dbReference type="NCBI Taxonomy" id="2728837"/>
    <lineage>
        <taxon>Bacteria</taxon>
        <taxon>Pseudomonadati</taxon>
        <taxon>Pseudomonadota</taxon>
        <taxon>Betaproteobacteria</taxon>
        <taxon>Burkholderiales</taxon>
        <taxon>Comamonadaceae</taxon>
        <taxon>Ramlibacter</taxon>
    </lineage>
</organism>
<name>A0A848H531_9BURK</name>
<comment type="caution">
    <text evidence="2">The sequence shown here is derived from an EMBL/GenBank/DDBJ whole genome shotgun (WGS) entry which is preliminary data.</text>
</comment>
<feature type="coiled-coil region" evidence="1">
    <location>
        <begin position="419"/>
        <end position="453"/>
    </location>
</feature>
<reference evidence="2 3" key="1">
    <citation type="submission" date="2020-04" db="EMBL/GenBank/DDBJ databases">
        <title>Ramlibacter sp. G-1-2-2 isolated from soil.</title>
        <authorList>
            <person name="Dahal R.H."/>
        </authorList>
    </citation>
    <scope>NUCLEOTIDE SEQUENCE [LARGE SCALE GENOMIC DNA]</scope>
    <source>
        <strain evidence="2 3">G-1-2-2</strain>
    </source>
</reference>
<keyword evidence="1" id="KW-0175">Coiled coil</keyword>
<proteinExistence type="predicted"/>
<evidence type="ECO:0000313" key="3">
    <source>
        <dbReference type="Proteomes" id="UP000541185"/>
    </source>
</evidence>
<accession>A0A848H531</accession>
<dbReference type="EMBL" id="JABBFX010000001">
    <property type="protein sequence ID" value="NML44912.1"/>
    <property type="molecule type" value="Genomic_DNA"/>
</dbReference>
<dbReference type="AlphaFoldDB" id="A0A848H531"/>
<evidence type="ECO:0000313" key="2">
    <source>
        <dbReference type="EMBL" id="NML44912.1"/>
    </source>
</evidence>
<evidence type="ECO:0000256" key="1">
    <source>
        <dbReference type="SAM" id="Coils"/>
    </source>
</evidence>
<protein>
    <submittedName>
        <fullName evidence="2">Uncharacterized protein</fullName>
    </submittedName>
</protein>
<dbReference type="Gene3D" id="3.20.20.80">
    <property type="entry name" value="Glycosidases"/>
    <property type="match status" value="1"/>
</dbReference>
<dbReference type="SUPFAM" id="SSF51445">
    <property type="entry name" value="(Trans)glycosidases"/>
    <property type="match status" value="1"/>
</dbReference>